<accession>A0A382ZDZ6</accession>
<dbReference type="AlphaFoldDB" id="A0A382ZDZ6"/>
<evidence type="ECO:0000313" key="1">
    <source>
        <dbReference type="EMBL" id="SVD93633.1"/>
    </source>
</evidence>
<reference evidence="1" key="1">
    <citation type="submission" date="2018-05" db="EMBL/GenBank/DDBJ databases">
        <authorList>
            <person name="Lanie J.A."/>
            <person name="Ng W.-L."/>
            <person name="Kazmierczak K.M."/>
            <person name="Andrzejewski T.M."/>
            <person name="Davidsen T.M."/>
            <person name="Wayne K.J."/>
            <person name="Tettelin H."/>
            <person name="Glass J.I."/>
            <person name="Rusch D."/>
            <person name="Podicherti R."/>
            <person name="Tsui H.-C.T."/>
            <person name="Winkler M.E."/>
        </authorList>
    </citation>
    <scope>NUCLEOTIDE SEQUENCE</scope>
</reference>
<gene>
    <name evidence="1" type="ORF">METZ01_LOCUS446487</name>
</gene>
<organism evidence="1">
    <name type="scientific">marine metagenome</name>
    <dbReference type="NCBI Taxonomy" id="408172"/>
    <lineage>
        <taxon>unclassified sequences</taxon>
        <taxon>metagenomes</taxon>
        <taxon>ecological metagenomes</taxon>
    </lineage>
</organism>
<name>A0A382ZDZ6_9ZZZZ</name>
<dbReference type="EMBL" id="UINC01183075">
    <property type="protein sequence ID" value="SVD93633.1"/>
    <property type="molecule type" value="Genomic_DNA"/>
</dbReference>
<sequence>NCENQLRLYPGCAEKYNTKPT</sequence>
<feature type="non-terminal residue" evidence="1">
    <location>
        <position position="1"/>
    </location>
</feature>
<protein>
    <submittedName>
        <fullName evidence="1">Uncharacterized protein</fullName>
    </submittedName>
</protein>
<proteinExistence type="predicted"/>